<accession>A0A835V5X2</accession>
<reference evidence="5 6" key="1">
    <citation type="journal article" date="2020" name="Nat. Food">
        <title>A phased Vanilla planifolia genome enables genetic improvement of flavour and production.</title>
        <authorList>
            <person name="Hasing T."/>
            <person name="Tang H."/>
            <person name="Brym M."/>
            <person name="Khazi F."/>
            <person name="Huang T."/>
            <person name="Chambers A.H."/>
        </authorList>
    </citation>
    <scope>NUCLEOTIDE SEQUENCE [LARGE SCALE GENOMIC DNA]</scope>
    <source>
        <tissue evidence="5">Leaf</tissue>
    </source>
</reference>
<gene>
    <name evidence="5" type="ORF">HPP92_008335</name>
</gene>
<dbReference type="Gene3D" id="3.40.640.10">
    <property type="entry name" value="Type I PLP-dependent aspartate aminotransferase-like (Major domain)"/>
    <property type="match status" value="1"/>
</dbReference>
<keyword evidence="6" id="KW-1185">Reference proteome</keyword>
<evidence type="ECO:0000256" key="3">
    <source>
        <dbReference type="ARBA" id="ARBA00022898"/>
    </source>
</evidence>
<dbReference type="InterPro" id="IPR015422">
    <property type="entry name" value="PyrdxlP-dep_Trfase_small"/>
</dbReference>
<dbReference type="GO" id="GO:0006520">
    <property type="term" value="P:amino acid metabolic process"/>
    <property type="evidence" value="ECO:0007669"/>
    <property type="project" value="TreeGrafter"/>
</dbReference>
<dbReference type="CDD" id="cd00609">
    <property type="entry name" value="AAT_like"/>
    <property type="match status" value="1"/>
</dbReference>
<feature type="domain" description="Alliinase C-terminal" evidence="4">
    <location>
        <begin position="99"/>
        <end position="466"/>
    </location>
</feature>
<dbReference type="Gene3D" id="2.10.25.30">
    <property type="entry name" value="EGF-like, alliinase"/>
    <property type="match status" value="1"/>
</dbReference>
<keyword evidence="3" id="KW-0663">Pyridoxal phosphate</keyword>
<dbReference type="InterPro" id="IPR015424">
    <property type="entry name" value="PyrdxlP-dep_Trfase"/>
</dbReference>
<evidence type="ECO:0000313" key="6">
    <source>
        <dbReference type="Proteomes" id="UP000636800"/>
    </source>
</evidence>
<dbReference type="InterPro" id="IPR015421">
    <property type="entry name" value="PyrdxlP-dep_Trfase_major"/>
</dbReference>
<comment type="caution">
    <text evidence="5">The sequence shown here is derived from an EMBL/GenBank/DDBJ whole genome shotgun (WGS) entry which is preliminary data.</text>
</comment>
<evidence type="ECO:0000256" key="2">
    <source>
        <dbReference type="ARBA" id="ARBA00006312"/>
    </source>
</evidence>
<dbReference type="Gene3D" id="3.90.1150.10">
    <property type="entry name" value="Aspartate Aminotransferase, domain 1"/>
    <property type="match status" value="1"/>
</dbReference>
<organism evidence="5 6">
    <name type="scientific">Vanilla planifolia</name>
    <name type="common">Vanilla</name>
    <dbReference type="NCBI Taxonomy" id="51239"/>
    <lineage>
        <taxon>Eukaryota</taxon>
        <taxon>Viridiplantae</taxon>
        <taxon>Streptophyta</taxon>
        <taxon>Embryophyta</taxon>
        <taxon>Tracheophyta</taxon>
        <taxon>Spermatophyta</taxon>
        <taxon>Magnoliopsida</taxon>
        <taxon>Liliopsida</taxon>
        <taxon>Asparagales</taxon>
        <taxon>Orchidaceae</taxon>
        <taxon>Vanilloideae</taxon>
        <taxon>Vanilleae</taxon>
        <taxon>Vanilla</taxon>
    </lineage>
</organism>
<dbReference type="PANTHER" id="PTHR43795">
    <property type="entry name" value="BIFUNCTIONAL ASPARTATE AMINOTRANSFERASE AND GLUTAMATE/ASPARTATE-PREPHENATE AMINOTRANSFERASE-RELATED"/>
    <property type="match status" value="1"/>
</dbReference>
<comment type="cofactor">
    <cofactor evidence="1">
        <name>pyridoxal 5'-phosphate</name>
        <dbReference type="ChEBI" id="CHEBI:597326"/>
    </cofactor>
</comment>
<dbReference type="Pfam" id="PF04864">
    <property type="entry name" value="Alliinase_C"/>
    <property type="match status" value="1"/>
</dbReference>
<dbReference type="EMBL" id="JADCNL010000004">
    <property type="protein sequence ID" value="KAG0484256.1"/>
    <property type="molecule type" value="Genomic_DNA"/>
</dbReference>
<evidence type="ECO:0000259" key="4">
    <source>
        <dbReference type="Pfam" id="PF04864"/>
    </source>
</evidence>
<dbReference type="GO" id="GO:0016846">
    <property type="term" value="F:carbon-sulfur lyase activity"/>
    <property type="evidence" value="ECO:0007669"/>
    <property type="project" value="InterPro"/>
</dbReference>
<dbReference type="SUPFAM" id="SSF53383">
    <property type="entry name" value="PLP-dependent transferases"/>
    <property type="match status" value="1"/>
</dbReference>
<dbReference type="AlphaFoldDB" id="A0A835V5X2"/>
<dbReference type="InterPro" id="IPR037029">
    <property type="entry name" value="Alliinase_N_sf"/>
</dbReference>
<protein>
    <recommendedName>
        <fullName evidence="4">Alliinase C-terminal domain-containing protein</fullName>
    </recommendedName>
</protein>
<name>A0A835V5X2_VANPL</name>
<dbReference type="Proteomes" id="UP000636800">
    <property type="component" value="Unassembled WGS sequence"/>
</dbReference>
<dbReference type="PANTHER" id="PTHR43795:SF22">
    <property type="entry name" value="TRYPTOPHAN AMINOTRANSFERASE-RELATED PROTEIN 2"/>
    <property type="match status" value="1"/>
</dbReference>
<comment type="similarity">
    <text evidence="2">Belongs to the alliinase family.</text>
</comment>
<sequence length="468" mass="52042">MQFMESRQCLQKPSNPFAEPKRCLNCSCRHIRTAHFVVSILLSIHNGGSRLGSLRNKAGSSKVQVKPKNLVKVEMPSATQEINVNETTGSLAMSVDSVINLDRGDPKVYEKFWLENGAAAAVEIPGWQKISYFSDLTNLCWFLEPDFAAEIRRLHRLVGNAVADHGRHIVVGTGSSQLFLASLFALSTAPEVAVACNGRPVPVVSSAPYFSYYPAATDLLKSGLFRWEGDACSFHAGSTPYIEVVCSPRNPDGSARTAIVKSCNGKLIHDLAYYWPQYTAITGAMDEDIMLFTVSKCTGHAGTRLGWALVKDAEVARRMTKFIEVNTIGVSKDSQYRAVRILKAVCDGYELEGAGESAKLFHFGRKVMARRWEKLREVLAANKVFGLMEFKKLHCEFMGKETLPLPAFAWLECGRDIEDCESFLRQKHKVLTRGGKDFGADGKHARVSMLGRDEDFDMFIQRLKAIRL</sequence>
<dbReference type="InterPro" id="IPR006948">
    <property type="entry name" value="Alliinase_C"/>
</dbReference>
<evidence type="ECO:0000256" key="1">
    <source>
        <dbReference type="ARBA" id="ARBA00001933"/>
    </source>
</evidence>
<proteinExistence type="inferred from homology"/>
<dbReference type="InterPro" id="IPR050478">
    <property type="entry name" value="Ethylene_sulfur-biosynth"/>
</dbReference>
<dbReference type="GO" id="GO:0008483">
    <property type="term" value="F:transaminase activity"/>
    <property type="evidence" value="ECO:0007669"/>
    <property type="project" value="TreeGrafter"/>
</dbReference>
<evidence type="ECO:0000313" key="5">
    <source>
        <dbReference type="EMBL" id="KAG0484256.1"/>
    </source>
</evidence>